<dbReference type="InterPro" id="IPR000863">
    <property type="entry name" value="Sulfotransferase_dom"/>
</dbReference>
<dbReference type="Pfam" id="PF00685">
    <property type="entry name" value="Sulfotransfer_1"/>
    <property type="match status" value="1"/>
</dbReference>
<evidence type="ECO:0000259" key="3">
    <source>
        <dbReference type="Pfam" id="PF00685"/>
    </source>
</evidence>
<evidence type="ECO:0000313" key="5">
    <source>
        <dbReference type="Proteomes" id="UP000029640"/>
    </source>
</evidence>
<dbReference type="PANTHER" id="PTHR11783">
    <property type="entry name" value="SULFOTRANSFERASE SULT"/>
    <property type="match status" value="1"/>
</dbReference>
<dbReference type="InterPro" id="IPR027417">
    <property type="entry name" value="P-loop_NTPase"/>
</dbReference>
<dbReference type="OrthoDB" id="3399180at2"/>
<sequence>MLNLSDGVKKALIIAPTELLPAGARVALRRKYLAQLELSKAHRANFLIIGHPKSGNTWLKAMISRLYQLRYNLPESKLINTDEFARKIPEIPRLAATNGCYSYEGEVGRLLAEGAPDNPLRHKPVVFLARHPIDIAVSWYHQFTKRQSRAKQELINASIDHPIDRRSVELWDFVRHSDIGLEFLIDYENGWARNVRALPQGLLIRYEDLRAEPVETLGRVLAHVGEIFSDEEIREAVDWGSFDNLRKLETSGTFSQGGMKLVNAGDPTTYKVRRGKVGGYREDFPPGQVAELEALLDARSDPALGYGSAAGQG</sequence>
<dbReference type="STRING" id="1265313.HRUBRA_01485"/>
<reference evidence="4 5" key="1">
    <citation type="journal article" date="2014" name="Genome Announc.">
        <title>Genome Sequence of Gammaproteobacterial Pseudohaliea rubra Type Strain DSM 19751, Isolated from Coastal Seawater of the Mediterranean Sea.</title>
        <authorList>
            <person name="Spring S."/>
            <person name="Fiebig A."/>
            <person name="Riedel T."/>
            <person name="Goker M."/>
            <person name="Klenk H.P."/>
        </authorList>
    </citation>
    <scope>NUCLEOTIDE SEQUENCE [LARGE SCALE GENOMIC DNA]</scope>
    <source>
        <strain evidence="4 5">DSM 19751</strain>
    </source>
</reference>
<evidence type="ECO:0000256" key="2">
    <source>
        <dbReference type="ARBA" id="ARBA00022679"/>
    </source>
</evidence>
<dbReference type="SUPFAM" id="SSF52540">
    <property type="entry name" value="P-loop containing nucleoside triphosphate hydrolases"/>
    <property type="match status" value="1"/>
</dbReference>
<dbReference type="HOGENOM" id="CLU_027239_4_0_6"/>
<feature type="domain" description="Sulfotransferase" evidence="3">
    <location>
        <begin position="45"/>
        <end position="295"/>
    </location>
</feature>
<dbReference type="Gene3D" id="3.40.50.300">
    <property type="entry name" value="P-loop containing nucleotide triphosphate hydrolases"/>
    <property type="match status" value="1"/>
</dbReference>
<evidence type="ECO:0000313" key="4">
    <source>
        <dbReference type="EMBL" id="KGE03980.1"/>
    </source>
</evidence>
<dbReference type="GO" id="GO:0008146">
    <property type="term" value="F:sulfotransferase activity"/>
    <property type="evidence" value="ECO:0007669"/>
    <property type="project" value="InterPro"/>
</dbReference>
<dbReference type="RefSeq" id="WP_035514899.1">
    <property type="nucleotide sequence ID" value="NZ_KN234751.1"/>
</dbReference>
<keyword evidence="2 4" id="KW-0808">Transferase</keyword>
<keyword evidence="5" id="KW-1185">Reference proteome</keyword>
<dbReference type="eggNOG" id="ENOG502ZUYV">
    <property type="taxonomic scope" value="Bacteria"/>
</dbReference>
<accession>A0A095VRH9</accession>
<comment type="similarity">
    <text evidence="1">Belongs to the sulfotransferase 1 family.</text>
</comment>
<protein>
    <submittedName>
        <fullName evidence="4">Putative sulfotransferase</fullName>
    </submittedName>
</protein>
<dbReference type="AlphaFoldDB" id="A0A095VRH9"/>
<proteinExistence type="inferred from homology"/>
<evidence type="ECO:0000256" key="1">
    <source>
        <dbReference type="ARBA" id="ARBA00005771"/>
    </source>
</evidence>
<dbReference type="EMBL" id="AUVB01000042">
    <property type="protein sequence ID" value="KGE03980.1"/>
    <property type="molecule type" value="Genomic_DNA"/>
</dbReference>
<gene>
    <name evidence="4" type="ORF">HRUBRA_01485</name>
</gene>
<dbReference type="Proteomes" id="UP000029640">
    <property type="component" value="Unassembled WGS sequence"/>
</dbReference>
<organism evidence="4 5">
    <name type="scientific">Pseudohaliea rubra DSM 19751</name>
    <dbReference type="NCBI Taxonomy" id="1265313"/>
    <lineage>
        <taxon>Bacteria</taxon>
        <taxon>Pseudomonadati</taxon>
        <taxon>Pseudomonadota</taxon>
        <taxon>Gammaproteobacteria</taxon>
        <taxon>Cellvibrionales</taxon>
        <taxon>Halieaceae</taxon>
        <taxon>Pseudohaliea</taxon>
    </lineage>
</organism>
<comment type="caution">
    <text evidence="4">The sequence shown here is derived from an EMBL/GenBank/DDBJ whole genome shotgun (WGS) entry which is preliminary data.</text>
</comment>
<name>A0A095VRH9_9GAMM</name>